<evidence type="ECO:0000256" key="1">
    <source>
        <dbReference type="ARBA" id="ARBA00022679"/>
    </source>
</evidence>
<dbReference type="EMBL" id="QJKJ01010026">
    <property type="protein sequence ID" value="RDX74882.1"/>
    <property type="molecule type" value="Genomic_DNA"/>
</dbReference>
<dbReference type="InterPro" id="IPR041373">
    <property type="entry name" value="RT_RNaseH"/>
</dbReference>
<protein>
    <recommendedName>
        <fullName evidence="7">Reverse transcriptase RNase H-like domain-containing protein</fullName>
    </recommendedName>
</protein>
<keyword evidence="3" id="KW-0540">Nuclease</keyword>
<dbReference type="GO" id="GO:0003964">
    <property type="term" value="F:RNA-directed DNA polymerase activity"/>
    <property type="evidence" value="ECO:0007669"/>
    <property type="project" value="UniProtKB-KW"/>
</dbReference>
<feature type="domain" description="Reverse transcriptase RNase H-like" evidence="7">
    <location>
        <begin position="6"/>
        <end position="51"/>
    </location>
</feature>
<sequence>MNEKKLLDKFRSYLVGSKIIVFSGHAALKFLLKKSDAKPRLIRWMLLLQEFVVEIRDKKGAENALKHVTLWYVDICNFLVASTYPQRASRVDKERLESDAKYYIWDDPYLWRVCNDQVHSGSRDPIDPPLLSFNIQTRTLWIDADSLKSLRQWVIMVYHFSRCTCICLGLRTMLESRNCNKPKERNALAANVIL</sequence>
<evidence type="ECO:0000256" key="2">
    <source>
        <dbReference type="ARBA" id="ARBA00022695"/>
    </source>
</evidence>
<dbReference type="GO" id="GO:0016787">
    <property type="term" value="F:hydrolase activity"/>
    <property type="evidence" value="ECO:0007669"/>
    <property type="project" value="UniProtKB-KW"/>
</dbReference>
<dbReference type="SUPFAM" id="SSF56672">
    <property type="entry name" value="DNA/RNA polymerases"/>
    <property type="match status" value="1"/>
</dbReference>
<name>A0A371F9B3_MUCPR</name>
<keyword evidence="2" id="KW-0548">Nucleotidyltransferase</keyword>
<evidence type="ECO:0000313" key="9">
    <source>
        <dbReference type="Proteomes" id="UP000257109"/>
    </source>
</evidence>
<reference evidence="8" key="1">
    <citation type="submission" date="2018-05" db="EMBL/GenBank/DDBJ databases">
        <title>Draft genome of Mucuna pruriens seed.</title>
        <authorList>
            <person name="Nnadi N.E."/>
            <person name="Vos R."/>
            <person name="Hasami M.H."/>
            <person name="Devisetty U.K."/>
            <person name="Aguiy J.C."/>
        </authorList>
    </citation>
    <scope>NUCLEOTIDE SEQUENCE [LARGE SCALE GENOMIC DNA]</scope>
    <source>
        <strain evidence="8">JCA_2017</strain>
    </source>
</reference>
<feature type="non-terminal residue" evidence="8">
    <location>
        <position position="1"/>
    </location>
</feature>
<dbReference type="GO" id="GO:0004519">
    <property type="term" value="F:endonuclease activity"/>
    <property type="evidence" value="ECO:0007669"/>
    <property type="project" value="UniProtKB-KW"/>
</dbReference>
<dbReference type="AlphaFoldDB" id="A0A371F9B3"/>
<dbReference type="PANTHER" id="PTHR34072:SF44">
    <property type="entry name" value="RNA-DIRECTED DNA POLYMERASE"/>
    <property type="match status" value="1"/>
</dbReference>
<dbReference type="Pfam" id="PF17917">
    <property type="entry name" value="RT_RNaseH"/>
    <property type="match status" value="1"/>
</dbReference>
<keyword evidence="1" id="KW-0808">Transferase</keyword>
<proteinExistence type="predicted"/>
<evidence type="ECO:0000256" key="3">
    <source>
        <dbReference type="ARBA" id="ARBA00022722"/>
    </source>
</evidence>
<keyword evidence="9" id="KW-1185">Reference proteome</keyword>
<evidence type="ECO:0000259" key="7">
    <source>
        <dbReference type="Pfam" id="PF17917"/>
    </source>
</evidence>
<gene>
    <name evidence="8" type="ORF">CR513_45316</name>
</gene>
<dbReference type="Proteomes" id="UP000257109">
    <property type="component" value="Unassembled WGS sequence"/>
</dbReference>
<dbReference type="InterPro" id="IPR043502">
    <property type="entry name" value="DNA/RNA_pol_sf"/>
</dbReference>
<accession>A0A371F9B3</accession>
<keyword evidence="4" id="KW-0255">Endonuclease</keyword>
<evidence type="ECO:0000256" key="4">
    <source>
        <dbReference type="ARBA" id="ARBA00022759"/>
    </source>
</evidence>
<evidence type="ECO:0000256" key="6">
    <source>
        <dbReference type="ARBA" id="ARBA00022918"/>
    </source>
</evidence>
<comment type="caution">
    <text evidence="8">The sequence shown here is derived from an EMBL/GenBank/DDBJ whole genome shotgun (WGS) entry which is preliminary data.</text>
</comment>
<evidence type="ECO:0000256" key="5">
    <source>
        <dbReference type="ARBA" id="ARBA00022801"/>
    </source>
</evidence>
<keyword evidence="5" id="KW-0378">Hydrolase</keyword>
<keyword evidence="6" id="KW-0695">RNA-directed DNA polymerase</keyword>
<organism evidence="8 9">
    <name type="scientific">Mucuna pruriens</name>
    <name type="common">Velvet bean</name>
    <name type="synonym">Dolichos pruriens</name>
    <dbReference type="NCBI Taxonomy" id="157652"/>
    <lineage>
        <taxon>Eukaryota</taxon>
        <taxon>Viridiplantae</taxon>
        <taxon>Streptophyta</taxon>
        <taxon>Embryophyta</taxon>
        <taxon>Tracheophyta</taxon>
        <taxon>Spermatophyta</taxon>
        <taxon>Magnoliopsida</taxon>
        <taxon>eudicotyledons</taxon>
        <taxon>Gunneridae</taxon>
        <taxon>Pentapetalae</taxon>
        <taxon>rosids</taxon>
        <taxon>fabids</taxon>
        <taxon>Fabales</taxon>
        <taxon>Fabaceae</taxon>
        <taxon>Papilionoideae</taxon>
        <taxon>50 kb inversion clade</taxon>
        <taxon>NPAAA clade</taxon>
        <taxon>indigoferoid/millettioid clade</taxon>
        <taxon>Phaseoleae</taxon>
        <taxon>Mucuna</taxon>
    </lineage>
</organism>
<dbReference type="OrthoDB" id="1432876at2759"/>
<evidence type="ECO:0000313" key="8">
    <source>
        <dbReference type="EMBL" id="RDX74882.1"/>
    </source>
</evidence>
<dbReference type="PANTHER" id="PTHR34072">
    <property type="entry name" value="ENZYMATIC POLYPROTEIN-RELATED"/>
    <property type="match status" value="1"/>
</dbReference>